<organism evidence="2 3">
    <name type="scientific">Melipona bicolor</name>
    <dbReference type="NCBI Taxonomy" id="60889"/>
    <lineage>
        <taxon>Eukaryota</taxon>
        <taxon>Metazoa</taxon>
        <taxon>Ecdysozoa</taxon>
        <taxon>Arthropoda</taxon>
        <taxon>Hexapoda</taxon>
        <taxon>Insecta</taxon>
        <taxon>Pterygota</taxon>
        <taxon>Neoptera</taxon>
        <taxon>Endopterygota</taxon>
        <taxon>Hymenoptera</taxon>
        <taxon>Apocrita</taxon>
        <taxon>Aculeata</taxon>
        <taxon>Apoidea</taxon>
        <taxon>Anthophila</taxon>
        <taxon>Apidae</taxon>
        <taxon>Melipona</taxon>
    </lineage>
</organism>
<evidence type="ECO:0000313" key="3">
    <source>
        <dbReference type="Proteomes" id="UP001177670"/>
    </source>
</evidence>
<feature type="compositionally biased region" description="Polar residues" evidence="1">
    <location>
        <begin position="23"/>
        <end position="37"/>
    </location>
</feature>
<dbReference type="EMBL" id="JAHYIQ010000003">
    <property type="protein sequence ID" value="KAK1134270.1"/>
    <property type="molecule type" value="Genomic_DNA"/>
</dbReference>
<gene>
    <name evidence="2" type="ORF">K0M31_012052</name>
</gene>
<sequence length="65" mass="7361">MKPRQPRTSDNIPWKLRRHGLTAVSTHGKQRKNTSGVETPDKPGLHETERKLVSPPPRGPRWTTG</sequence>
<dbReference type="AlphaFoldDB" id="A0AA40KVG5"/>
<reference evidence="2" key="1">
    <citation type="submission" date="2021-10" db="EMBL/GenBank/DDBJ databases">
        <title>Melipona bicolor Genome sequencing and assembly.</title>
        <authorList>
            <person name="Araujo N.S."/>
            <person name="Arias M.C."/>
        </authorList>
    </citation>
    <scope>NUCLEOTIDE SEQUENCE</scope>
    <source>
        <strain evidence="2">USP_2M_L1-L4_2017</strain>
        <tissue evidence="2">Whole body</tissue>
    </source>
</reference>
<evidence type="ECO:0000313" key="2">
    <source>
        <dbReference type="EMBL" id="KAK1134270.1"/>
    </source>
</evidence>
<dbReference type="Proteomes" id="UP001177670">
    <property type="component" value="Unassembled WGS sequence"/>
</dbReference>
<comment type="caution">
    <text evidence="2">The sequence shown here is derived from an EMBL/GenBank/DDBJ whole genome shotgun (WGS) entry which is preliminary data.</text>
</comment>
<evidence type="ECO:0000256" key="1">
    <source>
        <dbReference type="SAM" id="MobiDB-lite"/>
    </source>
</evidence>
<keyword evidence="3" id="KW-1185">Reference proteome</keyword>
<feature type="region of interest" description="Disordered" evidence="1">
    <location>
        <begin position="1"/>
        <end position="65"/>
    </location>
</feature>
<proteinExistence type="predicted"/>
<name>A0AA40KVG5_9HYME</name>
<feature type="compositionally biased region" description="Polar residues" evidence="1">
    <location>
        <begin position="1"/>
        <end position="11"/>
    </location>
</feature>
<protein>
    <submittedName>
        <fullName evidence="2">Uncharacterized protein</fullName>
    </submittedName>
</protein>
<accession>A0AA40KVG5</accession>
<feature type="compositionally biased region" description="Basic and acidic residues" evidence="1">
    <location>
        <begin position="39"/>
        <end position="52"/>
    </location>
</feature>